<sequence>MQSHDYVPGLSGLRLDETTGAMELNSGCTGQLNVPRLITVEVGDWAESELPTNAIERYRFIGDQVMAIPAEYRDGAEFSTTDESYDRDCTDIRTRLIYKRPETAAEMAERLAARPSASTLVVSAERVEIRAGGHVMIVMAAEPPFVLHADTCHINGRMIADR</sequence>
<evidence type="ECO:0000313" key="2">
    <source>
        <dbReference type="Proteomes" id="UP000239731"/>
    </source>
</evidence>
<evidence type="ECO:0000313" key="1">
    <source>
        <dbReference type="EMBL" id="PRW89921.1"/>
    </source>
</evidence>
<dbReference type="Proteomes" id="UP000239731">
    <property type="component" value="Unassembled WGS sequence"/>
</dbReference>
<dbReference type="EMBL" id="PVUH01000013">
    <property type="protein sequence ID" value="PRW89921.1"/>
    <property type="molecule type" value="Genomic_DNA"/>
</dbReference>
<gene>
    <name evidence="1" type="ORF">C7A10_19460</name>
</gene>
<proteinExistence type="predicted"/>
<organism evidence="1 2">
    <name type="scientific">Pseudomonas fluorescens</name>
    <dbReference type="NCBI Taxonomy" id="294"/>
    <lineage>
        <taxon>Bacteria</taxon>
        <taxon>Pseudomonadati</taxon>
        <taxon>Pseudomonadota</taxon>
        <taxon>Gammaproteobacteria</taxon>
        <taxon>Pseudomonadales</taxon>
        <taxon>Pseudomonadaceae</taxon>
        <taxon>Pseudomonas</taxon>
    </lineage>
</organism>
<dbReference type="RefSeq" id="WP_106118261.1">
    <property type="nucleotide sequence ID" value="NZ_PVUH01000013.1"/>
</dbReference>
<protein>
    <submittedName>
        <fullName evidence="1">Uncharacterized protein</fullName>
    </submittedName>
</protein>
<dbReference type="AlphaFoldDB" id="A0A2T0I3M4"/>
<comment type="caution">
    <text evidence="1">The sequence shown here is derived from an EMBL/GenBank/DDBJ whole genome shotgun (WGS) entry which is preliminary data.</text>
</comment>
<reference evidence="1 2" key="1">
    <citation type="submission" date="2018-03" db="EMBL/GenBank/DDBJ databases">
        <title>Blue discolouration in mozzarella cheese caused by Pseudomonas fluorescens.</title>
        <authorList>
            <person name="Chiesa F."/>
            <person name="Dalmasso A."/>
            <person name="Lomonaco S."/>
        </authorList>
    </citation>
    <scope>NUCLEOTIDE SEQUENCE [LARGE SCALE GENOMIC DNA]</scope>
    <source>
        <strain evidence="1 2">11293</strain>
    </source>
</reference>
<accession>A0A2T0I3M4</accession>
<name>A0A2T0I3M4_PSEFL</name>